<dbReference type="AlphaFoldDB" id="A0A2W5YZ80"/>
<proteinExistence type="predicted"/>
<accession>A0A2W5YZ80</accession>
<sequence length="220" mass="24565">MALVSLVVALALLVRARVAWRDLVPVVTFVAISLVAARNLPMAAVVIAPVVGRALRRGDGADRPTRSAFLGPPPRARANRAVLATIVVLFILFGASIWDKPPLSVRLYPEKAVSFLDANGYLGPSHHVAEQDFVGNYLTLRYGRRAKVFIDDRYDMYPVQVSTDYRRLVAGRPESLGVLDHYDVDTVLWDRTLPLATILALNGRWRQVFDDDDWVVYVRL</sequence>
<keyword evidence="1" id="KW-1133">Transmembrane helix</keyword>
<evidence type="ECO:0008006" key="4">
    <source>
        <dbReference type="Google" id="ProtNLM"/>
    </source>
</evidence>
<dbReference type="Proteomes" id="UP000248724">
    <property type="component" value="Unassembled WGS sequence"/>
</dbReference>
<evidence type="ECO:0000313" key="2">
    <source>
        <dbReference type="EMBL" id="PZR78282.1"/>
    </source>
</evidence>
<keyword evidence="1" id="KW-0472">Membrane</keyword>
<comment type="caution">
    <text evidence="2">The sequence shown here is derived from an EMBL/GenBank/DDBJ whole genome shotgun (WGS) entry which is preliminary data.</text>
</comment>
<gene>
    <name evidence="2" type="ORF">DLM65_13410</name>
</gene>
<name>A0A2W5YZ80_9BACT</name>
<dbReference type="EMBL" id="QHBU01000264">
    <property type="protein sequence ID" value="PZR78282.1"/>
    <property type="molecule type" value="Genomic_DNA"/>
</dbReference>
<reference evidence="2 3" key="1">
    <citation type="journal article" date="2017" name="Nature">
        <title>Atmospheric trace gases support primary production in Antarctic desert surface soil.</title>
        <authorList>
            <person name="Ji M."/>
            <person name="Greening C."/>
            <person name="Vanwonterghem I."/>
            <person name="Carere C.R."/>
            <person name="Bay S.K."/>
            <person name="Steen J.A."/>
            <person name="Montgomery K."/>
            <person name="Lines T."/>
            <person name="Beardall J."/>
            <person name="van Dorst J."/>
            <person name="Snape I."/>
            <person name="Stott M.B."/>
            <person name="Hugenholtz P."/>
            <person name="Ferrari B.C."/>
        </authorList>
    </citation>
    <scope>NUCLEOTIDE SEQUENCE [LARGE SCALE GENOMIC DNA]</scope>
    <source>
        <strain evidence="2">RRmetagenome_bin12</strain>
    </source>
</reference>
<evidence type="ECO:0000313" key="3">
    <source>
        <dbReference type="Proteomes" id="UP000248724"/>
    </source>
</evidence>
<organism evidence="2 3">
    <name type="scientific">Candidatus Aeolococcus gillhamiae</name>
    <dbReference type="NCBI Taxonomy" id="3127015"/>
    <lineage>
        <taxon>Bacteria</taxon>
        <taxon>Bacillati</taxon>
        <taxon>Candidatus Dormiibacterota</taxon>
        <taxon>Candidatus Dormibacteria</taxon>
        <taxon>Candidatus Aeolococcales</taxon>
        <taxon>Candidatus Aeolococcaceae</taxon>
        <taxon>Candidatus Aeolococcus</taxon>
    </lineage>
</organism>
<evidence type="ECO:0000256" key="1">
    <source>
        <dbReference type="SAM" id="Phobius"/>
    </source>
</evidence>
<feature type="transmembrane region" description="Helical" evidence="1">
    <location>
        <begin position="81"/>
        <end position="98"/>
    </location>
</feature>
<keyword evidence="1" id="KW-0812">Transmembrane</keyword>
<feature type="transmembrane region" description="Helical" evidence="1">
    <location>
        <begin position="26"/>
        <end position="51"/>
    </location>
</feature>
<protein>
    <recommendedName>
        <fullName evidence="4">DUF2079 domain-containing protein</fullName>
    </recommendedName>
</protein>